<proteinExistence type="inferred from homology"/>
<protein>
    <submittedName>
        <fullName evidence="5">Thioredoxin fold domain-containing protein</fullName>
    </submittedName>
</protein>
<dbReference type="EMBL" id="CP046956">
    <property type="protein sequence ID" value="QTM99175.1"/>
    <property type="molecule type" value="Genomic_DNA"/>
</dbReference>
<dbReference type="Gene3D" id="3.40.30.10">
    <property type="entry name" value="Glutaredoxin"/>
    <property type="match status" value="1"/>
</dbReference>
<keyword evidence="2" id="KW-1015">Disulfide bond</keyword>
<keyword evidence="3" id="KW-0676">Redox-active center</keyword>
<evidence type="ECO:0000313" key="6">
    <source>
        <dbReference type="Proteomes" id="UP000665043"/>
    </source>
</evidence>
<dbReference type="InterPro" id="IPR036249">
    <property type="entry name" value="Thioredoxin-like_sf"/>
</dbReference>
<sequence>MLRPVVSSVSEQLDTVNFYYVDVDESAELAEQFGVQSIPTLVKIKDGGEEADRSVGFMPEEQVKAFAES</sequence>
<evidence type="ECO:0000256" key="3">
    <source>
        <dbReference type="ARBA" id="ARBA00023284"/>
    </source>
</evidence>
<dbReference type="InterPro" id="IPR013766">
    <property type="entry name" value="Thioredoxin_domain"/>
</dbReference>
<organism evidence="5 6">
    <name type="scientific">Sediminibacillus dalangtanensis</name>
    <dbReference type="NCBI Taxonomy" id="2729421"/>
    <lineage>
        <taxon>Bacteria</taxon>
        <taxon>Bacillati</taxon>
        <taxon>Bacillota</taxon>
        <taxon>Bacilli</taxon>
        <taxon>Bacillales</taxon>
        <taxon>Bacillaceae</taxon>
        <taxon>Sediminibacillus</taxon>
    </lineage>
</organism>
<name>A0ABX7VTP2_9BACI</name>
<dbReference type="SUPFAM" id="SSF52833">
    <property type="entry name" value="Thioredoxin-like"/>
    <property type="match status" value="1"/>
</dbReference>
<keyword evidence="6" id="KW-1185">Reference proteome</keyword>
<comment type="similarity">
    <text evidence="1">Belongs to the thioredoxin family.</text>
</comment>
<dbReference type="CDD" id="cd02947">
    <property type="entry name" value="TRX_family"/>
    <property type="match status" value="1"/>
</dbReference>
<dbReference type="PANTHER" id="PTHR45663:SF11">
    <property type="entry name" value="GEO12009P1"/>
    <property type="match status" value="1"/>
</dbReference>
<dbReference type="RefSeq" id="WP_209368353.1">
    <property type="nucleotide sequence ID" value="NZ_CP046956.1"/>
</dbReference>
<evidence type="ECO:0000259" key="4">
    <source>
        <dbReference type="Pfam" id="PF00085"/>
    </source>
</evidence>
<evidence type="ECO:0000256" key="2">
    <source>
        <dbReference type="ARBA" id="ARBA00023157"/>
    </source>
</evidence>
<gene>
    <name evidence="5" type="ORF">ERJ70_07575</name>
</gene>
<dbReference type="PANTHER" id="PTHR45663">
    <property type="entry name" value="GEO12009P1"/>
    <property type="match status" value="1"/>
</dbReference>
<evidence type="ECO:0000256" key="1">
    <source>
        <dbReference type="ARBA" id="ARBA00008987"/>
    </source>
</evidence>
<accession>A0ABX7VTP2</accession>
<reference evidence="5 6" key="1">
    <citation type="submission" date="2019-12" db="EMBL/GenBank/DDBJ databases">
        <title>The whole genome sequencing of a strain isolated from a Mars analog, Dalangtan Playa.</title>
        <authorList>
            <person name="Huang T."/>
        </authorList>
    </citation>
    <scope>NUCLEOTIDE SEQUENCE [LARGE SCALE GENOMIC DNA]</scope>
    <source>
        <strain evidence="5 6">DP4-553-S</strain>
    </source>
</reference>
<feature type="domain" description="Thioredoxin" evidence="4">
    <location>
        <begin position="1"/>
        <end position="67"/>
    </location>
</feature>
<dbReference type="Pfam" id="PF00085">
    <property type="entry name" value="Thioredoxin"/>
    <property type="match status" value="1"/>
</dbReference>
<evidence type="ECO:0000313" key="5">
    <source>
        <dbReference type="EMBL" id="QTM99175.1"/>
    </source>
</evidence>
<dbReference type="Proteomes" id="UP000665043">
    <property type="component" value="Chromosome"/>
</dbReference>